<dbReference type="Pfam" id="PF04134">
    <property type="entry name" value="DCC1-like"/>
    <property type="match status" value="1"/>
</dbReference>
<accession>A0A939DN06</accession>
<keyword evidence="1" id="KW-0812">Transmembrane</keyword>
<dbReference type="InterPro" id="IPR044691">
    <property type="entry name" value="DCC1_Trx"/>
</dbReference>
<dbReference type="PANTHER" id="PTHR34290">
    <property type="entry name" value="SI:CH73-390P7.2"/>
    <property type="match status" value="1"/>
</dbReference>
<evidence type="ECO:0000313" key="3">
    <source>
        <dbReference type="Proteomes" id="UP000664654"/>
    </source>
</evidence>
<keyword evidence="1" id="KW-0472">Membrane</keyword>
<dbReference type="GO" id="GO:0015035">
    <property type="term" value="F:protein-disulfide reductase activity"/>
    <property type="evidence" value="ECO:0007669"/>
    <property type="project" value="InterPro"/>
</dbReference>
<gene>
    <name evidence="2" type="ORF">J0A66_11085</name>
</gene>
<dbReference type="AlphaFoldDB" id="A0A939DN06"/>
<protein>
    <submittedName>
        <fullName evidence="2">DUF393 domain-containing protein</fullName>
    </submittedName>
</protein>
<dbReference type="InterPro" id="IPR007263">
    <property type="entry name" value="DCC1-like"/>
</dbReference>
<dbReference type="PANTHER" id="PTHR34290:SF2">
    <property type="entry name" value="OS04G0668800 PROTEIN"/>
    <property type="match status" value="1"/>
</dbReference>
<name>A0A939DN06_9ALTE</name>
<organism evidence="2 3">
    <name type="scientific">Bowmanella dokdonensis</name>
    <dbReference type="NCBI Taxonomy" id="751969"/>
    <lineage>
        <taxon>Bacteria</taxon>
        <taxon>Pseudomonadati</taxon>
        <taxon>Pseudomonadota</taxon>
        <taxon>Gammaproteobacteria</taxon>
        <taxon>Alteromonadales</taxon>
        <taxon>Alteromonadaceae</taxon>
        <taxon>Bowmanella</taxon>
    </lineage>
</organism>
<sequence length="129" mass="15622">MNSQSKRSSLRVFYDADCPRCRKDRVWYEKRVEYGEDIQWVDINTHKDDLEALGIDPKRALLELHVQDEQGRIWRELDAYRLLFGRLPRYRWLGWVIGLPLVKPLLSWLYRLWVRRRLKRQGRLPGSGN</sequence>
<feature type="transmembrane region" description="Helical" evidence="1">
    <location>
        <begin position="92"/>
        <end position="113"/>
    </location>
</feature>
<keyword evidence="1" id="KW-1133">Transmembrane helix</keyword>
<proteinExistence type="predicted"/>
<comment type="caution">
    <text evidence="2">The sequence shown here is derived from an EMBL/GenBank/DDBJ whole genome shotgun (WGS) entry which is preliminary data.</text>
</comment>
<dbReference type="Proteomes" id="UP000664654">
    <property type="component" value="Unassembled WGS sequence"/>
</dbReference>
<evidence type="ECO:0000313" key="2">
    <source>
        <dbReference type="EMBL" id="MBN7825769.1"/>
    </source>
</evidence>
<dbReference type="RefSeq" id="WP_206573879.1">
    <property type="nucleotide sequence ID" value="NZ_JAFKCV010000005.1"/>
</dbReference>
<keyword evidence="3" id="KW-1185">Reference proteome</keyword>
<dbReference type="EMBL" id="JAFKCV010000005">
    <property type="protein sequence ID" value="MBN7825769.1"/>
    <property type="molecule type" value="Genomic_DNA"/>
</dbReference>
<evidence type="ECO:0000256" key="1">
    <source>
        <dbReference type="SAM" id="Phobius"/>
    </source>
</evidence>
<reference evidence="2" key="1">
    <citation type="submission" date="2021-03" db="EMBL/GenBank/DDBJ databases">
        <title>novel species isolated from a fishpond in China.</title>
        <authorList>
            <person name="Lu H."/>
            <person name="Cai Z."/>
        </authorList>
    </citation>
    <scope>NUCLEOTIDE SEQUENCE</scope>
    <source>
        <strain evidence="2">JCM 30855</strain>
    </source>
</reference>